<evidence type="ECO:0000313" key="1">
    <source>
        <dbReference type="EMBL" id="KKM52867.1"/>
    </source>
</evidence>
<gene>
    <name evidence="1" type="ORF">LCGC14_1554480</name>
</gene>
<dbReference type="EMBL" id="LAZR01011930">
    <property type="protein sequence ID" value="KKM52867.1"/>
    <property type="molecule type" value="Genomic_DNA"/>
</dbReference>
<name>A0A0F9IPC4_9ZZZZ</name>
<reference evidence="1" key="1">
    <citation type="journal article" date="2015" name="Nature">
        <title>Complex archaea that bridge the gap between prokaryotes and eukaryotes.</title>
        <authorList>
            <person name="Spang A."/>
            <person name="Saw J.H."/>
            <person name="Jorgensen S.L."/>
            <person name="Zaremba-Niedzwiedzka K."/>
            <person name="Martijn J."/>
            <person name="Lind A.E."/>
            <person name="van Eijk R."/>
            <person name="Schleper C."/>
            <person name="Guy L."/>
            <person name="Ettema T.J."/>
        </authorList>
    </citation>
    <scope>NUCLEOTIDE SEQUENCE</scope>
</reference>
<proteinExistence type="predicted"/>
<sequence>MHNGRKEVLTIKQARELLGTSSFGSFTNKWDHLYTTVRRIIKKIGVLDPSLYNLILESSIKYMKAASIQEGSSTSENLMRTYMEYLFGARFEKDYPPWLSGLELDGYNIGLGIAFEFNGPDHYDVNYVRDKYGLTLEAAKEHVRKREANDRRKVELCKDNGVLLIVLESRKLEGSNRFTSFDKMQSAIEKEYAKLTGTQLAYKKPLDYKIAMLMSKNRFLRLDFFNP</sequence>
<dbReference type="AlphaFoldDB" id="A0A0F9IPC4"/>
<organism evidence="1">
    <name type="scientific">marine sediment metagenome</name>
    <dbReference type="NCBI Taxonomy" id="412755"/>
    <lineage>
        <taxon>unclassified sequences</taxon>
        <taxon>metagenomes</taxon>
        <taxon>ecological metagenomes</taxon>
    </lineage>
</organism>
<protein>
    <submittedName>
        <fullName evidence="1">Uncharacterized protein</fullName>
    </submittedName>
</protein>
<comment type="caution">
    <text evidence="1">The sequence shown here is derived from an EMBL/GenBank/DDBJ whole genome shotgun (WGS) entry which is preliminary data.</text>
</comment>
<accession>A0A0F9IPC4</accession>